<dbReference type="GO" id="GO:0022857">
    <property type="term" value="F:transmembrane transporter activity"/>
    <property type="evidence" value="ECO:0007669"/>
    <property type="project" value="InterPro"/>
</dbReference>
<evidence type="ECO:0000256" key="6">
    <source>
        <dbReference type="SAM" id="Phobius"/>
    </source>
</evidence>
<dbReference type="PANTHER" id="PTHR11662:SF405">
    <property type="entry name" value="PROTEIN CBG12249"/>
    <property type="match status" value="1"/>
</dbReference>
<keyword evidence="2 6" id="KW-0812">Transmembrane</keyword>
<feature type="transmembrane region" description="Helical" evidence="6">
    <location>
        <begin position="38"/>
        <end position="56"/>
    </location>
</feature>
<dbReference type="GO" id="GO:0006820">
    <property type="term" value="P:monoatomic anion transport"/>
    <property type="evidence" value="ECO:0007669"/>
    <property type="project" value="TreeGrafter"/>
</dbReference>
<evidence type="ECO:0000256" key="2">
    <source>
        <dbReference type="ARBA" id="ARBA00022692"/>
    </source>
</evidence>
<keyword evidence="3 6" id="KW-1133">Transmembrane helix</keyword>
<dbReference type="Gene3D" id="1.20.1250.20">
    <property type="entry name" value="MFS general substrate transporter like domains"/>
    <property type="match status" value="2"/>
</dbReference>
<keyword evidence="9" id="KW-1185">Reference proteome</keyword>
<reference evidence="8 9" key="2">
    <citation type="journal article" date="2019" name="G3 (Bethesda)">
        <title>Hybrid Assembly of the Genome of the Entomopathogenic Nematode Steinernema carpocapsae Identifies the X-Chromosome.</title>
        <authorList>
            <person name="Serra L."/>
            <person name="Macchietto M."/>
            <person name="Macias-Munoz A."/>
            <person name="McGill C.J."/>
            <person name="Rodriguez I.M."/>
            <person name="Rodriguez B."/>
            <person name="Murad R."/>
            <person name="Mortazavi A."/>
        </authorList>
    </citation>
    <scope>NUCLEOTIDE SEQUENCE [LARGE SCALE GENOMIC DNA]</scope>
    <source>
        <strain evidence="8 9">ALL</strain>
    </source>
</reference>
<dbReference type="InterPro" id="IPR050382">
    <property type="entry name" value="MFS_Na/Anion_cotransporter"/>
</dbReference>
<dbReference type="SUPFAM" id="SSF103473">
    <property type="entry name" value="MFS general substrate transporter"/>
    <property type="match status" value="1"/>
</dbReference>
<gene>
    <name evidence="8" type="ORF">L596_019791</name>
</gene>
<evidence type="ECO:0000259" key="7">
    <source>
        <dbReference type="PROSITE" id="PS50850"/>
    </source>
</evidence>
<sequence length="533" mass="58637">MAEATPDQPNQSLLAMEDECQPDPTNTKRPALFSRKSVRLRIALLMMFAMFCSASLRTNLGMTIVCMVNATAVEKQAFPKSVLLEATKEPEECPANADRSLEQSGYDGELLWDSSLQGFMFSATSFGSLLTLLPSGILADRFGPKYLIFWALFSMSLVSYAQPFLARLHPYAFIGSRFLLGVSNGFIMPSMTAVAARWFVPEERSTMNALYTSGIQICGIMLGLTTPLICQSKLLGGWPMVYYFYATLAIVWGAMWCALATNHAEKNTKIGDIEKNYITENVVIKKNQKRSGFPFCAAFTSTPFWAVLIVRITMVTQQTIMMAYTASFIRDVLKADLQMNGLFTSLPHIMQIFSKNFVSALADCLKRRKVMSHTTSVRIFQSISSAGSALCFFGLAFLADCNHVMLGVVLLIGKNVFTSFISPGMHTSALSIAPMHSGSVHSVTMFGAVIVSSTAPLLVGKIIQHGSKSEWGLIFFVIACMNLISGVFFAIFGSAEVQEWSMPKETNKTFPATITVPSLPISEPDTKTERPRN</sequence>
<protein>
    <recommendedName>
        <fullName evidence="7">Major facilitator superfamily (MFS) profile domain-containing protein</fullName>
    </recommendedName>
</protein>
<evidence type="ECO:0000256" key="5">
    <source>
        <dbReference type="SAM" id="MobiDB-lite"/>
    </source>
</evidence>
<feature type="transmembrane region" description="Helical" evidence="6">
    <location>
        <begin position="438"/>
        <end position="459"/>
    </location>
</feature>
<dbReference type="Proteomes" id="UP000298663">
    <property type="component" value="Unassembled WGS sequence"/>
</dbReference>
<feature type="transmembrane region" description="Helical" evidence="6">
    <location>
        <begin position="241"/>
        <end position="259"/>
    </location>
</feature>
<feature type="domain" description="Major facilitator superfamily (MFS) profile" evidence="7">
    <location>
        <begin position="47"/>
        <end position="497"/>
    </location>
</feature>
<reference evidence="8 9" key="1">
    <citation type="journal article" date="2015" name="Genome Biol.">
        <title>Comparative genomics of Steinernema reveals deeply conserved gene regulatory networks.</title>
        <authorList>
            <person name="Dillman A.R."/>
            <person name="Macchietto M."/>
            <person name="Porter C.F."/>
            <person name="Rogers A."/>
            <person name="Williams B."/>
            <person name="Antoshechkin I."/>
            <person name="Lee M.M."/>
            <person name="Goodwin Z."/>
            <person name="Lu X."/>
            <person name="Lewis E.E."/>
            <person name="Goodrich-Blair H."/>
            <person name="Stock S.P."/>
            <person name="Adams B.J."/>
            <person name="Sternberg P.W."/>
            <person name="Mortazavi A."/>
        </authorList>
    </citation>
    <scope>NUCLEOTIDE SEQUENCE [LARGE SCALE GENOMIC DNA]</scope>
    <source>
        <strain evidence="8 9">ALL</strain>
    </source>
</reference>
<evidence type="ECO:0000256" key="4">
    <source>
        <dbReference type="ARBA" id="ARBA00023136"/>
    </source>
</evidence>
<keyword evidence="4 6" id="KW-0472">Membrane</keyword>
<name>A0A4U5MS41_STECR</name>
<comment type="subcellular location">
    <subcellularLocation>
        <location evidence="1">Membrane</location>
        <topology evidence="1">Multi-pass membrane protein</topology>
    </subcellularLocation>
</comment>
<organism evidence="8 9">
    <name type="scientific">Steinernema carpocapsae</name>
    <name type="common">Entomopathogenic nematode</name>
    <dbReference type="NCBI Taxonomy" id="34508"/>
    <lineage>
        <taxon>Eukaryota</taxon>
        <taxon>Metazoa</taxon>
        <taxon>Ecdysozoa</taxon>
        <taxon>Nematoda</taxon>
        <taxon>Chromadorea</taxon>
        <taxon>Rhabditida</taxon>
        <taxon>Tylenchina</taxon>
        <taxon>Panagrolaimomorpha</taxon>
        <taxon>Strongyloidoidea</taxon>
        <taxon>Steinernematidae</taxon>
        <taxon>Steinernema</taxon>
    </lineage>
</organism>
<dbReference type="PANTHER" id="PTHR11662">
    <property type="entry name" value="SOLUTE CARRIER FAMILY 17"/>
    <property type="match status" value="1"/>
</dbReference>
<accession>A0A4U5MS41</accession>
<dbReference type="GO" id="GO:0016020">
    <property type="term" value="C:membrane"/>
    <property type="evidence" value="ECO:0007669"/>
    <property type="project" value="UniProtKB-SubCell"/>
</dbReference>
<dbReference type="InterPro" id="IPR011701">
    <property type="entry name" value="MFS"/>
</dbReference>
<dbReference type="EMBL" id="AZBU02000006">
    <property type="protein sequence ID" value="TKR72322.1"/>
    <property type="molecule type" value="Genomic_DNA"/>
</dbReference>
<evidence type="ECO:0000256" key="3">
    <source>
        <dbReference type="ARBA" id="ARBA00022989"/>
    </source>
</evidence>
<dbReference type="OrthoDB" id="2985014at2759"/>
<dbReference type="AlphaFoldDB" id="A0A4U5MS41"/>
<evidence type="ECO:0000256" key="1">
    <source>
        <dbReference type="ARBA" id="ARBA00004141"/>
    </source>
</evidence>
<dbReference type="InterPro" id="IPR020846">
    <property type="entry name" value="MFS_dom"/>
</dbReference>
<dbReference type="PROSITE" id="PS50850">
    <property type="entry name" value="MFS"/>
    <property type="match status" value="1"/>
</dbReference>
<dbReference type="InterPro" id="IPR036259">
    <property type="entry name" value="MFS_trans_sf"/>
</dbReference>
<feature type="transmembrane region" description="Helical" evidence="6">
    <location>
        <begin position="293"/>
        <end position="314"/>
    </location>
</feature>
<dbReference type="Pfam" id="PF07690">
    <property type="entry name" value="MFS_1"/>
    <property type="match status" value="1"/>
</dbReference>
<dbReference type="FunFam" id="1.20.1250.20:FF:000532">
    <property type="entry name" value="SLC (SoLute Carrier) homolog"/>
    <property type="match status" value="1"/>
</dbReference>
<feature type="transmembrane region" description="Helical" evidence="6">
    <location>
        <begin position="209"/>
        <end position="229"/>
    </location>
</feature>
<dbReference type="STRING" id="34508.A0A4U5MS41"/>
<feature type="transmembrane region" description="Helical" evidence="6">
    <location>
        <begin position="178"/>
        <end position="200"/>
    </location>
</feature>
<proteinExistence type="predicted"/>
<evidence type="ECO:0000313" key="8">
    <source>
        <dbReference type="EMBL" id="TKR72322.1"/>
    </source>
</evidence>
<comment type="caution">
    <text evidence="8">The sequence shown here is derived from an EMBL/GenBank/DDBJ whole genome shotgun (WGS) entry which is preliminary data.</text>
</comment>
<evidence type="ECO:0000313" key="9">
    <source>
        <dbReference type="Proteomes" id="UP000298663"/>
    </source>
</evidence>
<feature type="transmembrane region" description="Helical" evidence="6">
    <location>
        <begin position="146"/>
        <end position="166"/>
    </location>
</feature>
<feature type="transmembrane region" description="Helical" evidence="6">
    <location>
        <begin position="119"/>
        <end position="139"/>
    </location>
</feature>
<feature type="transmembrane region" description="Helical" evidence="6">
    <location>
        <begin position="379"/>
        <end position="399"/>
    </location>
</feature>
<feature type="transmembrane region" description="Helical" evidence="6">
    <location>
        <begin position="406"/>
        <end position="426"/>
    </location>
</feature>
<feature type="region of interest" description="Disordered" evidence="5">
    <location>
        <begin position="1"/>
        <end position="29"/>
    </location>
</feature>
<feature type="transmembrane region" description="Helical" evidence="6">
    <location>
        <begin position="471"/>
        <end position="492"/>
    </location>
</feature>